<keyword evidence="2" id="KW-0732">Signal</keyword>
<evidence type="ECO:0000256" key="2">
    <source>
        <dbReference type="SAM" id="SignalP"/>
    </source>
</evidence>
<organism evidence="3 4">
    <name type="scientific">Pseudomonas lundensis</name>
    <dbReference type="NCBI Taxonomy" id="86185"/>
    <lineage>
        <taxon>Bacteria</taxon>
        <taxon>Pseudomonadati</taxon>
        <taxon>Pseudomonadota</taxon>
        <taxon>Gammaproteobacteria</taxon>
        <taxon>Pseudomonadales</taxon>
        <taxon>Pseudomonadaceae</taxon>
        <taxon>Pseudomonas</taxon>
    </lineage>
</organism>
<accession>A0AAX2HC95</accession>
<name>A0AAX2HC95_9PSED</name>
<dbReference type="AlphaFoldDB" id="A0AAX2HC95"/>
<dbReference type="RefSeq" id="WP_047275553.1">
    <property type="nucleotide sequence ID" value="NZ_CAUQZS010000040.1"/>
</dbReference>
<evidence type="ECO:0000313" key="4">
    <source>
        <dbReference type="Proteomes" id="UP000219564"/>
    </source>
</evidence>
<protein>
    <recommendedName>
        <fullName evidence="5">Translation initiation factor 2</fullName>
    </recommendedName>
</protein>
<feature type="signal peptide" evidence="2">
    <location>
        <begin position="1"/>
        <end position="25"/>
    </location>
</feature>
<proteinExistence type="predicted"/>
<evidence type="ECO:0008006" key="5">
    <source>
        <dbReference type="Google" id="ProtNLM"/>
    </source>
</evidence>
<evidence type="ECO:0000256" key="1">
    <source>
        <dbReference type="SAM" id="MobiDB-lite"/>
    </source>
</evidence>
<reference evidence="3 4" key="1">
    <citation type="submission" date="2017-08" db="EMBL/GenBank/DDBJ databases">
        <authorList>
            <person name="Chaillou S."/>
        </authorList>
    </citation>
    <scope>NUCLEOTIDE SEQUENCE [LARGE SCALE GENOMIC DNA]</scope>
    <source>
        <strain evidence="3 4">MFPA15A1205</strain>
    </source>
</reference>
<comment type="caution">
    <text evidence="3">The sequence shown here is derived from an EMBL/GenBank/DDBJ whole genome shotgun (WGS) entry which is preliminary data.</text>
</comment>
<dbReference type="Proteomes" id="UP000219564">
    <property type="component" value="Unassembled WGS sequence"/>
</dbReference>
<feature type="compositionally biased region" description="Low complexity" evidence="1">
    <location>
        <begin position="26"/>
        <end position="37"/>
    </location>
</feature>
<gene>
    <name evidence="3" type="ORF">PLUA15_450056</name>
</gene>
<evidence type="ECO:0000313" key="3">
    <source>
        <dbReference type="EMBL" id="SOB53805.1"/>
    </source>
</evidence>
<feature type="chain" id="PRO_5044027559" description="Translation initiation factor 2" evidence="2">
    <location>
        <begin position="26"/>
        <end position="154"/>
    </location>
</feature>
<dbReference type="EMBL" id="OBKZ01000040">
    <property type="protein sequence ID" value="SOB53805.1"/>
    <property type="molecule type" value="Genomic_DNA"/>
</dbReference>
<feature type="region of interest" description="Disordered" evidence="1">
    <location>
        <begin position="26"/>
        <end position="117"/>
    </location>
</feature>
<sequence length="154" mass="16911">MKATYCVRLVLVGVLTAFSAVSAQAATPAQQPATQSVKPSEKPAARAKKTPTQKRAPIASKSKSARQIAKQRIPSANLDLSLPPDMVKQLQPLGTIPMPKHKPLLPNMFGEKPEQDSPFQLNGRLLSNEMELQLRNEARDRQIEGAALDFQFKQ</sequence>